<comment type="caution">
    <text evidence="1">The sequence shown here is derived from an EMBL/GenBank/DDBJ whole genome shotgun (WGS) entry which is preliminary data.</text>
</comment>
<keyword evidence="2" id="KW-1185">Reference proteome</keyword>
<organism evidence="1 2">
    <name type="scientific">Puccinia striiformis f. sp. tritici</name>
    <dbReference type="NCBI Taxonomy" id="168172"/>
    <lineage>
        <taxon>Eukaryota</taxon>
        <taxon>Fungi</taxon>
        <taxon>Dikarya</taxon>
        <taxon>Basidiomycota</taxon>
        <taxon>Pucciniomycotina</taxon>
        <taxon>Pucciniomycetes</taxon>
        <taxon>Pucciniales</taxon>
        <taxon>Pucciniaceae</taxon>
        <taxon>Puccinia</taxon>
    </lineage>
</organism>
<evidence type="ECO:0000313" key="2">
    <source>
        <dbReference type="Proteomes" id="UP001060170"/>
    </source>
</evidence>
<dbReference type="EMBL" id="CM045869">
    <property type="protein sequence ID" value="KAI7954887.1"/>
    <property type="molecule type" value="Genomic_DNA"/>
</dbReference>
<evidence type="ECO:0000313" key="1">
    <source>
        <dbReference type="EMBL" id="KAI7954887.1"/>
    </source>
</evidence>
<reference evidence="1 2" key="3">
    <citation type="journal article" date="2022" name="Microbiol. Spectr.">
        <title>Folding features and dynamics of 3D genome architecture in plant fungal pathogens.</title>
        <authorList>
            <person name="Xia C."/>
        </authorList>
    </citation>
    <scope>NUCLEOTIDE SEQUENCE [LARGE SCALE GENOMIC DNA]</scope>
    <source>
        <strain evidence="1 2">93-210</strain>
    </source>
</reference>
<gene>
    <name evidence="1" type="ORF">MJO28_005287</name>
</gene>
<accession>A0ACC0EJM3</accession>
<sequence length="1108" mass="125852">MRRTPGPVARSPQEHCESYIMSHFADQIPSNLGLCNDACTACGSLHWIRERNKADRARPESMYSTCCQQGAANIPTDYNTSYPAIFRDLMLGTDKVSAEFQRHIRSYNNALSFTSLGAKVDKSTQGQQGIFTFRISGNLFHNIRPVHPATIPGAGFSQIYVIGSNDEAEAEMRVNKSGVDLNQGLMFHLQAELNRINPFAKWYRTHQQILRHNPAPKLVLKTIDSAKFNAKTYNKPTVEEIAMVIHDGQDDRIDPRDIVLHDKAGKIRHMTDEHSAYLPLRYPVLFLAGQGGWVKGLPPTSSRRRQKITQLEWYTSMLFSKRGRLNHLQWARTLFQEFVVDIYVCVERGRLDYFCKNQGKIKSQIYKGVREAVRNAADPKGLKVILPSSFIGSPRHMIQMYQDSMAIADHYGKPSLFVTMTADPHWDDVAKALPPGVSASDRPDIVTRVFELKQEELIEDLTQFHVLGRCLAHVGVVEFQKRGLPHCHIMLFLHPNDIPRTAFAVDSIVCAEIPDPTSEPKLHKLVGQHMIHGPCTKARCLVDGECAKHFPKPFQDQTEFVEDSYPLYQRRDTGTSIDKAGHTFNNQHVVPYNKFLLAKYKSHINVEIPYGVLATKYLFKYICKGVDRSALELKSGDETLKFVHGRYVGPCEAVHRLLHFPISWRYPVVRRLALHLPDEQTIYYKDAQGAIDKMQSGMAELTTLTQFFALNRDDEVGYLKRARDLLYHEIPLHSYWYKNREWRPQKKPSDTIGRLYFASPTDGDRYYLRVLLQNIRVGGTVMNTFREAAGAKGYLVSDAHYEACLSEASSWMVGGALRSMFCMLLIHSPPTNPGRLLDQFIDQLSDDCKYKLRHWFPSLSESRENARSLGRFMIFCLLEDDNKTWSGVGLPDVDQSMWTMFRSRQGRLNKTGQVLVNRNPGTMTRDQRSIYDQLVNAIANEDSTPVFVDGPAGCGKTFLLNMVIDYCNRQNWDCLVMASSGVASLMLDGGGTAHSKLSIPLTVNSQTMCKWDPNSILGAQLLRVKVIIWDEITMTNRNVIEMVDRSLRDLRDCDLLFGGVLVVFGGDFRQTLPVVRRGDIFAQGAASLIGSRIWHDIRSFRLTENLRI</sequence>
<reference evidence="2" key="2">
    <citation type="journal article" date="2018" name="Mol. Plant Microbe Interact.">
        <title>Genome sequence resources for the wheat stripe rust pathogen (Puccinia striiformis f. sp. tritici) and the barley stripe rust pathogen (Puccinia striiformis f. sp. hordei).</title>
        <authorList>
            <person name="Xia C."/>
            <person name="Wang M."/>
            <person name="Yin C."/>
            <person name="Cornejo O.E."/>
            <person name="Hulbert S.H."/>
            <person name="Chen X."/>
        </authorList>
    </citation>
    <scope>NUCLEOTIDE SEQUENCE [LARGE SCALE GENOMIC DNA]</scope>
    <source>
        <strain evidence="2">93-210</strain>
    </source>
</reference>
<proteinExistence type="predicted"/>
<dbReference type="Proteomes" id="UP001060170">
    <property type="component" value="Chromosome 5"/>
</dbReference>
<name>A0ACC0EJM3_9BASI</name>
<reference evidence="2" key="1">
    <citation type="journal article" date="2018" name="BMC Genomics">
        <title>Genomic insights into host adaptation between the wheat stripe rust pathogen (Puccinia striiformis f. sp. tritici) and the barley stripe rust pathogen (Puccinia striiformis f. sp. hordei).</title>
        <authorList>
            <person name="Xia C."/>
            <person name="Wang M."/>
            <person name="Yin C."/>
            <person name="Cornejo O.E."/>
            <person name="Hulbert S.H."/>
            <person name="Chen X."/>
        </authorList>
    </citation>
    <scope>NUCLEOTIDE SEQUENCE [LARGE SCALE GENOMIC DNA]</scope>
    <source>
        <strain evidence="2">93-210</strain>
    </source>
</reference>
<protein>
    <submittedName>
        <fullName evidence="1">Uncharacterized protein</fullName>
    </submittedName>
</protein>